<feature type="domain" description="Ionotropic glutamate receptor C-terminal" evidence="13">
    <location>
        <begin position="1099"/>
        <end position="1430"/>
    </location>
</feature>
<reference evidence="14 15" key="3">
    <citation type="journal article" date="2010" name="BMC Genomics">
        <title>Transcriptome sequencing and comparative analysis of cucumber flowers with different sex types.</title>
        <authorList>
            <person name="Guo S."/>
            <person name="Zheng Y."/>
            <person name="Joung J.G."/>
            <person name="Liu S."/>
            <person name="Zhang Z."/>
            <person name="Crasta O.R."/>
            <person name="Sobral B.W."/>
            <person name="Xu Y."/>
            <person name="Huang S."/>
            <person name="Fei Z."/>
        </authorList>
    </citation>
    <scope>NUCLEOTIDE SEQUENCE [LARGE SCALE GENOMIC DNA]</scope>
    <source>
        <strain evidence="15">cv. 9930</strain>
    </source>
</reference>
<evidence type="ECO:0000313" key="14">
    <source>
        <dbReference type="EMBL" id="KGN62503.1"/>
    </source>
</evidence>
<dbReference type="InterPro" id="IPR015683">
    <property type="entry name" value="Ionotropic_Glu_rcpt"/>
</dbReference>
<organism evidence="14 15">
    <name type="scientific">Cucumis sativus</name>
    <name type="common">Cucumber</name>
    <dbReference type="NCBI Taxonomy" id="3659"/>
    <lineage>
        <taxon>Eukaryota</taxon>
        <taxon>Viridiplantae</taxon>
        <taxon>Streptophyta</taxon>
        <taxon>Embryophyta</taxon>
        <taxon>Tracheophyta</taxon>
        <taxon>Spermatophyta</taxon>
        <taxon>Magnoliopsida</taxon>
        <taxon>eudicotyledons</taxon>
        <taxon>Gunneridae</taxon>
        <taxon>Pentapetalae</taxon>
        <taxon>rosids</taxon>
        <taxon>fabids</taxon>
        <taxon>Cucurbitales</taxon>
        <taxon>Cucurbitaceae</taxon>
        <taxon>Benincaseae</taxon>
        <taxon>Cucumis</taxon>
    </lineage>
</organism>
<comment type="subcellular location">
    <subcellularLocation>
        <location evidence="1">Membrane</location>
        <topology evidence="1">Multi-pass membrane protein</topology>
    </subcellularLocation>
</comment>
<keyword evidence="10" id="KW-0407">Ion channel</keyword>
<evidence type="ECO:0000313" key="15">
    <source>
        <dbReference type="Proteomes" id="UP000029981"/>
    </source>
</evidence>
<keyword evidence="9" id="KW-1071">Ligand-gated ion channel</keyword>
<reference evidence="14 15" key="1">
    <citation type="journal article" date="2009" name="Nat. Genet.">
        <title>The genome of the cucumber, Cucumis sativus L.</title>
        <authorList>
            <person name="Huang S."/>
            <person name="Li R."/>
            <person name="Zhang Z."/>
            <person name="Li L."/>
            <person name="Gu X."/>
            <person name="Fan W."/>
            <person name="Lucas W.J."/>
            <person name="Wang X."/>
            <person name="Xie B."/>
            <person name="Ni P."/>
            <person name="Ren Y."/>
            <person name="Zhu H."/>
            <person name="Li J."/>
            <person name="Lin K."/>
            <person name="Jin W."/>
            <person name="Fei Z."/>
            <person name="Li G."/>
            <person name="Staub J."/>
            <person name="Kilian A."/>
            <person name="van der Vossen E.A."/>
            <person name="Wu Y."/>
            <person name="Guo J."/>
            <person name="He J."/>
            <person name="Jia Z."/>
            <person name="Ren Y."/>
            <person name="Tian G."/>
            <person name="Lu Y."/>
            <person name="Ruan J."/>
            <person name="Qian W."/>
            <person name="Wang M."/>
            <person name="Huang Q."/>
            <person name="Li B."/>
            <person name="Xuan Z."/>
            <person name="Cao J."/>
            <person name="Asan"/>
            <person name="Wu Z."/>
            <person name="Zhang J."/>
            <person name="Cai Q."/>
            <person name="Bai Y."/>
            <person name="Zhao B."/>
            <person name="Han Y."/>
            <person name="Li Y."/>
            <person name="Li X."/>
            <person name="Wang S."/>
            <person name="Shi Q."/>
            <person name="Liu S."/>
            <person name="Cho W.K."/>
            <person name="Kim J.Y."/>
            <person name="Xu Y."/>
            <person name="Heller-Uszynska K."/>
            <person name="Miao H."/>
            <person name="Cheng Z."/>
            <person name="Zhang S."/>
            <person name="Wu J."/>
            <person name="Yang Y."/>
            <person name="Kang H."/>
            <person name="Li M."/>
            <person name="Liang H."/>
            <person name="Ren X."/>
            <person name="Shi Z."/>
            <person name="Wen M."/>
            <person name="Jian M."/>
            <person name="Yang H."/>
            <person name="Zhang G."/>
            <person name="Yang Z."/>
            <person name="Chen R."/>
            <person name="Liu S."/>
            <person name="Li J."/>
            <person name="Ma L."/>
            <person name="Liu H."/>
            <person name="Zhou Y."/>
            <person name="Zhao J."/>
            <person name="Fang X."/>
            <person name="Li G."/>
            <person name="Fang L."/>
            <person name="Li Y."/>
            <person name="Liu D."/>
            <person name="Zheng H."/>
            <person name="Zhang Y."/>
            <person name="Qin N."/>
            <person name="Li Z."/>
            <person name="Yang G."/>
            <person name="Yang S."/>
            <person name="Bolund L."/>
            <person name="Kristiansen K."/>
            <person name="Zheng H."/>
            <person name="Li S."/>
            <person name="Zhang X."/>
            <person name="Yang H."/>
            <person name="Wang J."/>
            <person name="Sun R."/>
            <person name="Zhang B."/>
            <person name="Jiang S."/>
            <person name="Wang J."/>
            <person name="Du Y."/>
            <person name="Li S."/>
        </authorList>
    </citation>
    <scope>NUCLEOTIDE SEQUENCE [LARGE SCALE GENOMIC DNA]</scope>
    <source>
        <strain evidence="15">cv. 9930</strain>
    </source>
</reference>
<evidence type="ECO:0000256" key="8">
    <source>
        <dbReference type="ARBA" id="ARBA00023180"/>
    </source>
</evidence>
<dbReference type="EMBL" id="CM002923">
    <property type="protein sequence ID" value="KGN62503.1"/>
    <property type="molecule type" value="Genomic_DNA"/>
</dbReference>
<feature type="transmembrane region" description="Helical" evidence="11">
    <location>
        <begin position="1274"/>
        <end position="1298"/>
    </location>
</feature>
<proteinExistence type="predicted"/>
<accession>A0A0A0LL89</accession>
<feature type="transmembrane region" description="Helical" evidence="11">
    <location>
        <begin position="1244"/>
        <end position="1262"/>
    </location>
</feature>
<dbReference type="GO" id="GO:0005886">
    <property type="term" value="C:plasma membrane"/>
    <property type="evidence" value="ECO:0000318"/>
    <property type="project" value="GO_Central"/>
</dbReference>
<gene>
    <name evidence="14" type="ORF">Csa_2G357260</name>
</gene>
<dbReference type="GO" id="GO:0038023">
    <property type="term" value="F:signaling receptor activity"/>
    <property type="evidence" value="ECO:0000318"/>
    <property type="project" value="GO_Central"/>
</dbReference>
<dbReference type="Proteomes" id="UP000029981">
    <property type="component" value="Chromosome 2"/>
</dbReference>
<dbReference type="GO" id="GO:0015276">
    <property type="term" value="F:ligand-gated monoatomic ion channel activity"/>
    <property type="evidence" value="ECO:0000318"/>
    <property type="project" value="GO_Central"/>
</dbReference>
<reference evidence="14 15" key="2">
    <citation type="journal article" date="2009" name="PLoS ONE">
        <title>An integrated genetic and cytogenetic map of the cucumber genome.</title>
        <authorList>
            <person name="Ren Y."/>
            <person name="Zhang Z."/>
            <person name="Liu J."/>
            <person name="Staub J.E."/>
            <person name="Han Y."/>
            <person name="Cheng Z."/>
            <person name="Li X."/>
            <person name="Lu J."/>
            <person name="Miao H."/>
            <person name="Kang H."/>
            <person name="Xie B."/>
            <person name="Gu X."/>
            <person name="Wang X."/>
            <person name="Du Y."/>
            <person name="Jin W."/>
            <person name="Huang S."/>
        </authorList>
    </citation>
    <scope>NUCLEOTIDE SEQUENCE [LARGE SCALE GENOMIC DNA]</scope>
    <source>
        <strain evidence="15">cv. 9930</strain>
    </source>
</reference>
<feature type="transmembrane region" description="Helical" evidence="11">
    <location>
        <begin position="1219"/>
        <end position="1238"/>
    </location>
</feature>
<dbReference type="InterPro" id="IPR001828">
    <property type="entry name" value="ANF_lig-bd_rcpt"/>
</dbReference>
<dbReference type="SUPFAM" id="SSF53850">
    <property type="entry name" value="Periplasmic binding protein-like II"/>
    <property type="match status" value="2"/>
</dbReference>
<dbReference type="FunFam" id="1.10.287.70:FF:000172">
    <property type="entry name" value="Glutamate receptor"/>
    <property type="match status" value="1"/>
</dbReference>
<dbReference type="Gene3D" id="3.40.190.10">
    <property type="entry name" value="Periplasmic binding protein-like II"/>
    <property type="match status" value="2"/>
</dbReference>
<dbReference type="SMART" id="SM00079">
    <property type="entry name" value="PBPe"/>
    <property type="match status" value="1"/>
</dbReference>
<keyword evidence="3 11" id="KW-0812">Transmembrane</keyword>
<dbReference type="InterPro" id="IPR001320">
    <property type="entry name" value="Iontro_rcpt_C"/>
</dbReference>
<keyword evidence="6 11" id="KW-0472">Membrane</keyword>
<keyword evidence="2" id="KW-0813">Transport</keyword>
<keyword evidence="15" id="KW-1185">Reference proteome</keyword>
<evidence type="ECO:0000256" key="3">
    <source>
        <dbReference type="ARBA" id="ARBA00022692"/>
    </source>
</evidence>
<dbReference type="Gene3D" id="3.40.50.2300">
    <property type="match status" value="4"/>
</dbReference>
<protein>
    <recommendedName>
        <fullName evidence="13">Ionotropic glutamate receptor C-terminal domain-containing protein</fullName>
    </recommendedName>
</protein>
<dbReference type="InterPro" id="IPR001638">
    <property type="entry name" value="Solute-binding_3/MltF_N"/>
</dbReference>
<evidence type="ECO:0000256" key="1">
    <source>
        <dbReference type="ARBA" id="ARBA00004141"/>
    </source>
</evidence>
<keyword evidence="4 11" id="KW-1133">Transmembrane helix</keyword>
<dbReference type="OMA" id="QSWGWRR"/>
<evidence type="ECO:0000256" key="12">
    <source>
        <dbReference type="SAM" id="SignalP"/>
    </source>
</evidence>
<keyword evidence="8" id="KW-0325">Glycoprotein</keyword>
<reference evidence="14 15" key="4">
    <citation type="journal article" date="2011" name="BMC Genomics">
        <title>RNA-Seq improves annotation of protein-coding genes in the cucumber genome.</title>
        <authorList>
            <person name="Li Z."/>
            <person name="Zhang Z."/>
            <person name="Yan P."/>
            <person name="Huang S."/>
            <person name="Fei Z."/>
            <person name="Lin K."/>
        </authorList>
    </citation>
    <scope>NUCLEOTIDE SEQUENCE [LARGE SCALE GENOMIC DNA]</scope>
    <source>
        <strain evidence="15">cv. 9930</strain>
    </source>
</reference>
<evidence type="ECO:0000256" key="6">
    <source>
        <dbReference type="ARBA" id="ARBA00023136"/>
    </source>
</evidence>
<name>A0A0A0LL89_CUCSA</name>
<evidence type="ECO:0000256" key="10">
    <source>
        <dbReference type="ARBA" id="ARBA00023303"/>
    </source>
</evidence>
<evidence type="ECO:0000256" key="11">
    <source>
        <dbReference type="SAM" id="Phobius"/>
    </source>
</evidence>
<evidence type="ECO:0000256" key="9">
    <source>
        <dbReference type="ARBA" id="ARBA00023286"/>
    </source>
</evidence>
<sequence>MGGRKDWVSCFVRFVFVLIVVKNLEETNAISVSSSYRHVDIGAVTDQSSRMGRQQKIAIEMAFQTFHFSTNTFPKLELSHRNSNGNSARAIISALDLIGNKEMSTILGAFTLQEIQLMSEINKNFIDISIISLPVAASLPPHNNNLFPLPSFIQMAHNITFHIQCTAAIVAHFEWHKVTLIYDNTNDISFNMEALTLLSNQLGAFNVEIDQISSFSSSYTESMIEEKLKSLVGGERNRVFILVQFSIELAKLLFHKAKKMNMMDNGFVWIVGDEISSHLDSSDSSTFSDMQGVIGFRTYFDHNKDSFKKFRSKFQRKYASEYDDEEEEMKNGEPSIFALRAHDAGWAVALAMHKLQANFSNKQLLKEILRSEFEGLSGKIGFKNGVLKEPPTFEIIYVVGKSYKEMGFWRENVGFFNNMIENNDQEMSSSIIIHEGRSRSSSNNNDDNKNGVLELPRFVLWEGNAGTGLIKRRMIDVENSNFGVTGRILKIGVPANNTFQDFVRVCYNHLNGMYISGFSITVFEAVAKNLPYPLLYQLVPFNGSYDGLVEQVYTKGLDGAVGDIGIFADRFRYVDFTEPYLVSGLLMIVKEKTKIWKEIWAFMKTFTTTMWIILPISHIFIISVVWLVKDDSGDDPSGFGEMLWFSITVIFYAQRFLLLNGSSSKKDANFQCSSDEPKTVLNVGVIADNSSRVGREHIIAIQMAVKDYIFTSCYKVELLLLDSPENSAQTTATSLDLISNKEVKAMFATLTMEEVSLIFELNKTSMNIPIVSLSLASLVPPPLPPNQPPRPPFIQISNDIAHEMQCIAATIGNFQWKRVTVIYEQKNGFPTNMAILNLLSNSLGDVYSKIENHLAFSLLDPEPLIEQKLMNLSINSNRVFVLVQSSVELATLLFEKAKKLKMMTNGYAWIVGGEIANLVDSLYSSTFNNLQGVIGCKIYFEETEDSFKKFRTKFRRNYMSKFPEDEGQGDPSIFALRAYDAYWAIATALDEIVSKGNPNRRIKEWPKKVLRSKTEGLSGVVSFKNCILSNLPTFQIINVIGRSYKEIAFWSPKFGFFEEINNTGSRNESMDFSSLVNWPGNAKTVPKGWDFSYGEKALKIGVPTTAAFKEFVSVNYNHTDGPHVSGYSISVFEAVVSNLPYFLPYDFIPFNGSYDDLLKKVYTKEFDGAAGDFGIFADRFKYVDFSEPYLDNAAVMIVKEKALKWTKLWLFMKAFTAKMWLIMLSMHVFISSSIWLIERKHNEALKGIGNMLWFSVSVIFYVHREPVKNGLARMVLGPWLFAILIITASFTASLSSMMTISRSQPWFLDIETLKLKNATVGCNKNSVMVRFLTQVLLIPQEKIKQIPSVDMFPDALEKGEIQAAFFSGAHAKVFLAKHCKQYTKATIFKLVGMGFAFPKGSPLTVDISASIAELTERREMPDLESTLLSTFNCSLNDNDPDGSALGPEPFAGLFLISGSIALGALLFTAGRLILRSLGWIKQHPATKPKSHFPIYTS</sequence>
<feature type="transmembrane region" description="Helical" evidence="11">
    <location>
        <begin position="1450"/>
        <end position="1474"/>
    </location>
</feature>
<evidence type="ECO:0000259" key="13">
    <source>
        <dbReference type="SMART" id="SM00079"/>
    </source>
</evidence>
<keyword evidence="7" id="KW-0675">Receptor</keyword>
<keyword evidence="5" id="KW-0406">Ion transport</keyword>
<dbReference type="Pfam" id="PF00060">
    <property type="entry name" value="Lig_chan"/>
    <property type="match status" value="1"/>
</dbReference>
<evidence type="ECO:0000256" key="2">
    <source>
        <dbReference type="ARBA" id="ARBA00022448"/>
    </source>
</evidence>
<dbReference type="Pfam" id="PF00497">
    <property type="entry name" value="SBP_bac_3"/>
    <property type="match status" value="1"/>
</dbReference>
<feature type="chain" id="PRO_5001972983" description="Ionotropic glutamate receptor C-terminal domain-containing protein" evidence="12">
    <location>
        <begin position="30"/>
        <end position="1497"/>
    </location>
</feature>
<dbReference type="Pfam" id="PF01094">
    <property type="entry name" value="ANF_receptor"/>
    <property type="match status" value="2"/>
</dbReference>
<dbReference type="Gramene" id="KGN62503">
    <property type="protein sequence ID" value="KGN62503"/>
    <property type="gene ID" value="Csa_2G357260"/>
</dbReference>
<evidence type="ECO:0000256" key="4">
    <source>
        <dbReference type="ARBA" id="ARBA00022989"/>
    </source>
</evidence>
<evidence type="ECO:0000256" key="7">
    <source>
        <dbReference type="ARBA" id="ARBA00023170"/>
    </source>
</evidence>
<dbReference type="InterPro" id="IPR028082">
    <property type="entry name" value="Peripla_BP_I"/>
</dbReference>
<dbReference type="PANTHER" id="PTHR18966">
    <property type="entry name" value="IONOTROPIC GLUTAMATE RECEPTOR"/>
    <property type="match status" value="1"/>
</dbReference>
<feature type="signal peptide" evidence="12">
    <location>
        <begin position="1"/>
        <end position="29"/>
    </location>
</feature>
<keyword evidence="12" id="KW-0732">Signal</keyword>
<evidence type="ECO:0000256" key="5">
    <source>
        <dbReference type="ARBA" id="ARBA00023065"/>
    </source>
</evidence>
<dbReference type="Gene3D" id="1.10.287.70">
    <property type="match status" value="1"/>
</dbReference>
<dbReference type="SUPFAM" id="SSF53822">
    <property type="entry name" value="Periplasmic binding protein-like I"/>
    <property type="match status" value="2"/>
</dbReference>